<dbReference type="GO" id="GO:0008408">
    <property type="term" value="F:3'-5' exonuclease activity"/>
    <property type="evidence" value="ECO:0007669"/>
    <property type="project" value="TreeGrafter"/>
</dbReference>
<feature type="compositionally biased region" description="Basic and acidic residues" evidence="4">
    <location>
        <begin position="1"/>
        <end position="13"/>
    </location>
</feature>
<dbReference type="PANTHER" id="PTHR30231:SF4">
    <property type="entry name" value="PROTEIN NEN2"/>
    <property type="match status" value="1"/>
</dbReference>
<dbReference type="GO" id="GO:0003676">
    <property type="term" value="F:nucleic acid binding"/>
    <property type="evidence" value="ECO:0007669"/>
    <property type="project" value="InterPro"/>
</dbReference>
<dbReference type="Gene3D" id="3.30.420.10">
    <property type="entry name" value="Ribonuclease H-like superfamily/Ribonuclease H"/>
    <property type="match status" value="1"/>
</dbReference>
<evidence type="ECO:0000256" key="4">
    <source>
        <dbReference type="SAM" id="MobiDB-lite"/>
    </source>
</evidence>
<evidence type="ECO:0000256" key="3">
    <source>
        <dbReference type="ARBA" id="ARBA00022839"/>
    </source>
</evidence>
<dbReference type="Proteomes" id="UP000182350">
    <property type="component" value="Unassembled WGS sequence"/>
</dbReference>
<gene>
    <name evidence="6" type="ORF">SAMN02745752_01047</name>
</gene>
<name>A0A1K1VLC7_9GAMM</name>
<proteinExistence type="predicted"/>
<keyword evidence="2" id="KW-0378">Hydrolase</keyword>
<dbReference type="InterPro" id="IPR012337">
    <property type="entry name" value="RNaseH-like_sf"/>
</dbReference>
<organism evidence="6 7">
    <name type="scientific">Marinospirillum alkaliphilum DSM 21637</name>
    <dbReference type="NCBI Taxonomy" id="1122209"/>
    <lineage>
        <taxon>Bacteria</taxon>
        <taxon>Pseudomonadati</taxon>
        <taxon>Pseudomonadota</taxon>
        <taxon>Gammaproteobacteria</taxon>
        <taxon>Oceanospirillales</taxon>
        <taxon>Oceanospirillaceae</taxon>
        <taxon>Marinospirillum</taxon>
    </lineage>
</organism>
<accession>A0A1K1VLC7</accession>
<evidence type="ECO:0000313" key="7">
    <source>
        <dbReference type="Proteomes" id="UP000182350"/>
    </source>
</evidence>
<dbReference type="RefSeq" id="WP_084661930.1">
    <property type="nucleotide sequence ID" value="NZ_FPJW01000002.1"/>
</dbReference>
<keyword evidence="3" id="KW-0269">Exonuclease</keyword>
<evidence type="ECO:0000313" key="6">
    <source>
        <dbReference type="EMBL" id="SFX25611.1"/>
    </source>
</evidence>
<protein>
    <submittedName>
        <fullName evidence="6">DNA polymerase-3 subunit epsilon</fullName>
    </submittedName>
</protein>
<dbReference type="GO" id="GO:0005829">
    <property type="term" value="C:cytosol"/>
    <property type="evidence" value="ECO:0007669"/>
    <property type="project" value="TreeGrafter"/>
</dbReference>
<sequence>MFYLDPKKLRDQPVDEEPELSQSSASAVNWPERFRQLAETAVDPRLKAYYAAGVPSGDTPLAEVPLLAMDVETTGLNARKDGIVSIGLIPMTLQRISCARAGHWVVRPRTSLKEESIVIHGITHSQVQQAPDLDQLLEALLQAMQGSVAVVHYRGIERPFLDAALRTRIGEGLEFPVIDTMELEARVHRQKPPGWLDRLLGRQPVSIRLADSRSRYGLPRYRPHHALTDALACAELLQAQIAHRYSPETLLERVWS</sequence>
<feature type="region of interest" description="Disordered" evidence="4">
    <location>
        <begin position="1"/>
        <end position="27"/>
    </location>
</feature>
<dbReference type="SMART" id="SM00479">
    <property type="entry name" value="EXOIII"/>
    <property type="match status" value="1"/>
</dbReference>
<dbReference type="InterPro" id="IPR036397">
    <property type="entry name" value="RNaseH_sf"/>
</dbReference>
<dbReference type="CDD" id="cd06127">
    <property type="entry name" value="DEDDh"/>
    <property type="match status" value="1"/>
</dbReference>
<dbReference type="STRING" id="1122209.SAMN02745752_01047"/>
<dbReference type="InterPro" id="IPR013520">
    <property type="entry name" value="Ribonucl_H"/>
</dbReference>
<evidence type="ECO:0000259" key="5">
    <source>
        <dbReference type="SMART" id="SM00479"/>
    </source>
</evidence>
<keyword evidence="7" id="KW-1185">Reference proteome</keyword>
<dbReference type="AlphaFoldDB" id="A0A1K1VLC7"/>
<reference evidence="6 7" key="1">
    <citation type="submission" date="2016-11" db="EMBL/GenBank/DDBJ databases">
        <authorList>
            <person name="Jaros S."/>
            <person name="Januszkiewicz K."/>
            <person name="Wedrychowicz H."/>
        </authorList>
    </citation>
    <scope>NUCLEOTIDE SEQUENCE [LARGE SCALE GENOMIC DNA]</scope>
    <source>
        <strain evidence="6 7">DSM 21637</strain>
    </source>
</reference>
<evidence type="ECO:0000256" key="1">
    <source>
        <dbReference type="ARBA" id="ARBA00022722"/>
    </source>
</evidence>
<dbReference type="SUPFAM" id="SSF53098">
    <property type="entry name" value="Ribonuclease H-like"/>
    <property type="match status" value="1"/>
</dbReference>
<dbReference type="GO" id="GO:0006259">
    <property type="term" value="P:DNA metabolic process"/>
    <property type="evidence" value="ECO:0007669"/>
    <property type="project" value="UniProtKB-ARBA"/>
</dbReference>
<dbReference type="EMBL" id="FPJW01000002">
    <property type="protein sequence ID" value="SFX25611.1"/>
    <property type="molecule type" value="Genomic_DNA"/>
</dbReference>
<dbReference type="NCBIfam" id="NF006602">
    <property type="entry name" value="PRK09146.1"/>
    <property type="match status" value="1"/>
</dbReference>
<dbReference type="PANTHER" id="PTHR30231">
    <property type="entry name" value="DNA POLYMERASE III SUBUNIT EPSILON"/>
    <property type="match status" value="1"/>
</dbReference>
<keyword evidence="1" id="KW-0540">Nuclease</keyword>
<feature type="domain" description="Exonuclease" evidence="5">
    <location>
        <begin position="65"/>
        <end position="246"/>
    </location>
</feature>
<evidence type="ECO:0000256" key="2">
    <source>
        <dbReference type="ARBA" id="ARBA00022801"/>
    </source>
</evidence>
<dbReference type="Pfam" id="PF00929">
    <property type="entry name" value="RNase_T"/>
    <property type="match status" value="1"/>
</dbReference>